<gene>
    <name evidence="7" type="ORF">GCM10022254_29940</name>
</gene>
<dbReference type="PANTHER" id="PTHR35807:SF1">
    <property type="entry name" value="TRANSCRIPTIONAL REGULATOR REDD"/>
    <property type="match status" value="1"/>
</dbReference>
<dbReference type="SUPFAM" id="SSF46894">
    <property type="entry name" value="C-terminal effector domain of the bipartite response regulators"/>
    <property type="match status" value="1"/>
</dbReference>
<dbReference type="Gene3D" id="1.10.10.10">
    <property type="entry name" value="Winged helix-like DNA-binding domain superfamily/Winged helix DNA-binding domain"/>
    <property type="match status" value="2"/>
</dbReference>
<proteinExistence type="inferred from homology"/>
<keyword evidence="2" id="KW-0805">Transcription regulation</keyword>
<keyword evidence="8" id="KW-1185">Reference proteome</keyword>
<feature type="domain" description="OmpR/PhoB-type" evidence="6">
    <location>
        <begin position="1"/>
        <end position="93"/>
    </location>
</feature>
<comment type="similarity">
    <text evidence="1">Belongs to the AfsR/DnrI/RedD regulatory family.</text>
</comment>
<dbReference type="InterPro" id="IPR019734">
    <property type="entry name" value="TPR_rpt"/>
</dbReference>
<dbReference type="InterPro" id="IPR005158">
    <property type="entry name" value="BTAD"/>
</dbReference>
<protein>
    <submittedName>
        <fullName evidence="7">BTAD domain-containing putative transcriptional regulator</fullName>
    </submittedName>
</protein>
<organism evidence="7 8">
    <name type="scientific">Actinomadura meridiana</name>
    <dbReference type="NCBI Taxonomy" id="559626"/>
    <lineage>
        <taxon>Bacteria</taxon>
        <taxon>Bacillati</taxon>
        <taxon>Actinomycetota</taxon>
        <taxon>Actinomycetes</taxon>
        <taxon>Streptosporangiales</taxon>
        <taxon>Thermomonosporaceae</taxon>
        <taxon>Actinomadura</taxon>
    </lineage>
</organism>
<dbReference type="Pfam" id="PF00486">
    <property type="entry name" value="Trans_reg_C"/>
    <property type="match status" value="1"/>
</dbReference>
<keyword evidence="3 5" id="KW-0238">DNA-binding</keyword>
<dbReference type="Pfam" id="PF03704">
    <property type="entry name" value="BTAD"/>
    <property type="match status" value="1"/>
</dbReference>
<evidence type="ECO:0000313" key="7">
    <source>
        <dbReference type="EMBL" id="GAA4231777.1"/>
    </source>
</evidence>
<dbReference type="SMART" id="SM01043">
    <property type="entry name" value="BTAD"/>
    <property type="match status" value="1"/>
</dbReference>
<dbReference type="Gene3D" id="1.25.40.10">
    <property type="entry name" value="Tetratricopeptide repeat domain"/>
    <property type="match status" value="2"/>
</dbReference>
<dbReference type="PANTHER" id="PTHR35807">
    <property type="entry name" value="TRANSCRIPTIONAL REGULATOR REDD-RELATED"/>
    <property type="match status" value="1"/>
</dbReference>
<keyword evidence="4" id="KW-0804">Transcription</keyword>
<reference evidence="8" key="1">
    <citation type="journal article" date="2019" name="Int. J. Syst. Evol. Microbiol.">
        <title>The Global Catalogue of Microorganisms (GCM) 10K type strain sequencing project: providing services to taxonomists for standard genome sequencing and annotation.</title>
        <authorList>
            <consortium name="The Broad Institute Genomics Platform"/>
            <consortium name="The Broad Institute Genome Sequencing Center for Infectious Disease"/>
            <person name="Wu L."/>
            <person name="Ma J."/>
        </authorList>
    </citation>
    <scope>NUCLEOTIDE SEQUENCE [LARGE SCALE GENOMIC DNA]</scope>
    <source>
        <strain evidence="8">JCM 17440</strain>
    </source>
</reference>
<dbReference type="Proteomes" id="UP001501710">
    <property type="component" value="Unassembled WGS sequence"/>
</dbReference>
<dbReference type="InterPro" id="IPR051677">
    <property type="entry name" value="AfsR-DnrI-RedD_regulator"/>
</dbReference>
<evidence type="ECO:0000313" key="8">
    <source>
        <dbReference type="Proteomes" id="UP001501710"/>
    </source>
</evidence>
<dbReference type="EMBL" id="BAABAS010000006">
    <property type="protein sequence ID" value="GAA4231777.1"/>
    <property type="molecule type" value="Genomic_DNA"/>
</dbReference>
<evidence type="ECO:0000256" key="2">
    <source>
        <dbReference type="ARBA" id="ARBA00023015"/>
    </source>
</evidence>
<dbReference type="SUPFAM" id="SSF52540">
    <property type="entry name" value="P-loop containing nucleoside triphosphate hydrolases"/>
    <property type="match status" value="1"/>
</dbReference>
<dbReference type="PRINTS" id="PR00364">
    <property type="entry name" value="DISEASERSIST"/>
</dbReference>
<dbReference type="Gene3D" id="3.40.50.300">
    <property type="entry name" value="P-loop containing nucleotide triphosphate hydrolases"/>
    <property type="match status" value="1"/>
</dbReference>
<dbReference type="PROSITE" id="PS51755">
    <property type="entry name" value="OMPR_PHOB"/>
    <property type="match status" value="1"/>
</dbReference>
<evidence type="ECO:0000256" key="4">
    <source>
        <dbReference type="ARBA" id="ARBA00023163"/>
    </source>
</evidence>
<dbReference type="InterPro" id="IPR011990">
    <property type="entry name" value="TPR-like_helical_dom_sf"/>
</dbReference>
<accession>A0ABP8C215</accession>
<dbReference type="SUPFAM" id="SSF48452">
    <property type="entry name" value="TPR-like"/>
    <property type="match status" value="2"/>
</dbReference>
<dbReference type="RefSeq" id="WP_344896202.1">
    <property type="nucleotide sequence ID" value="NZ_BAABAS010000006.1"/>
</dbReference>
<dbReference type="Pfam" id="PF13424">
    <property type="entry name" value="TPR_12"/>
    <property type="match status" value="1"/>
</dbReference>
<dbReference type="SMART" id="SM00862">
    <property type="entry name" value="Trans_reg_C"/>
    <property type="match status" value="1"/>
</dbReference>
<evidence type="ECO:0000256" key="1">
    <source>
        <dbReference type="ARBA" id="ARBA00005820"/>
    </source>
</evidence>
<dbReference type="SMART" id="SM00028">
    <property type="entry name" value="TPR"/>
    <property type="match status" value="3"/>
</dbReference>
<evidence type="ECO:0000256" key="3">
    <source>
        <dbReference type="ARBA" id="ARBA00023125"/>
    </source>
</evidence>
<evidence type="ECO:0000259" key="6">
    <source>
        <dbReference type="PROSITE" id="PS51755"/>
    </source>
</evidence>
<name>A0ABP8C215_9ACTN</name>
<dbReference type="InterPro" id="IPR027417">
    <property type="entry name" value="P-loop_NTPase"/>
</dbReference>
<feature type="DNA-binding region" description="OmpR/PhoB-type" evidence="5">
    <location>
        <begin position="1"/>
        <end position="93"/>
    </location>
</feature>
<dbReference type="InterPro" id="IPR016032">
    <property type="entry name" value="Sig_transdc_resp-reg_C-effctor"/>
</dbReference>
<sequence>MEFRILGPLQIVAGGRPVGVGGPQQQTVLAALLLASNQVVPIDRLVEAVWWTSPPSARANIRGYIAALRRALRNAGEPDDRLITRSPGYLLRVEPGELDLSRFEELFARGERAFLDGRAEQAAQDFADALRCCRGRPLEAMSLGAPLLADVERLEERRLLLMEQYTDACLSLGRSDALVPDLRRLVARHPLRERLWERLMLVLYRMGRSADALDAFAQVRRHLAEDLGIDPGPRLRALERQIISGDPALDAATERSAPVPAQVPAAVRQLPMDIVEFTGREDELRTLNRIADDAGGHGDTALTVIAIEGMAGVGKTRLAVRAGHQISARGRFGAVQLWADLHAMDPDLPPADPAEVLGTFLRQLNVPPALIPPGVDARAALYRDRLHGERALVILDNATDEIQVEPLLPGDPTSLVVITSRRSLAGLDGVHRLRLNGFAPRESRDLLGRIAGHERVTADRAAAARIADRCGHLPMAVTMAARRLQTRPAWTPGEFDARLQDDDRLPGELEFRNRSISASFELSYRALADDQKRMFRLLGLHPGADFTPSSAAALTDLPGQRAESLLEDLLDENLLQQASPGRYRIHQLLRMYARKKAHKEETADRRDAAAGRLFTWYLRAAHSVDDVLNPHGGRVPIEPPEGPGTGPVFGSRGQALAWLEAEADNLPAVIKAASGQGHHPVVWRLPALLLPFFRFGRSLDDWIGVFQTGLTAARRMGEWLGVALMLSGLGLACTDARRYKEAVGHHREALLVQRGLGDPRGQARSLTGLAAAYLGDRQPRRAVECLEESAWILRNLRDPRDGAVPEPSAEEPDGPAPVEAEVAETGADVADGGHVRVREAVTIPGAGMAAVGARTAHTATVGCPGPQCETCGT</sequence>
<dbReference type="CDD" id="cd15831">
    <property type="entry name" value="BTAD"/>
    <property type="match status" value="1"/>
</dbReference>
<comment type="caution">
    <text evidence="7">The sequence shown here is derived from an EMBL/GenBank/DDBJ whole genome shotgun (WGS) entry which is preliminary data.</text>
</comment>
<dbReference type="InterPro" id="IPR036388">
    <property type="entry name" value="WH-like_DNA-bd_sf"/>
</dbReference>
<dbReference type="InterPro" id="IPR001867">
    <property type="entry name" value="OmpR/PhoB-type_DNA-bd"/>
</dbReference>
<evidence type="ECO:0000256" key="5">
    <source>
        <dbReference type="PROSITE-ProRule" id="PRU01091"/>
    </source>
</evidence>